<evidence type="ECO:0000259" key="3">
    <source>
        <dbReference type="Pfam" id="PF01522"/>
    </source>
</evidence>
<evidence type="ECO:0000313" key="4">
    <source>
        <dbReference type="EMBL" id="GAA2629551.1"/>
    </source>
</evidence>
<protein>
    <submittedName>
        <fullName evidence="4">Polysaccharide deacetylase family protein</fullName>
    </submittedName>
</protein>
<gene>
    <name evidence="4" type="ORF">GCM10010411_78970</name>
</gene>
<dbReference type="Proteomes" id="UP001501509">
    <property type="component" value="Unassembled WGS sequence"/>
</dbReference>
<comment type="caution">
    <text evidence="4">The sequence shown here is derived from an EMBL/GenBank/DDBJ whole genome shotgun (WGS) entry which is preliminary data.</text>
</comment>
<sequence length="359" mass="38522">MPETRTGNIRGMKARVMFCVTSMVLGAAVLSGCTDDEKLAADAELARSQASKAAFDAKVSAAARAKANEAGDVPVLMYHRVVEKPSVPDDRTVEQFRAELERLATEGYVPVTAAEYVTGRINIPAGRHPVVLTLDDSSPSQLTLTANGEPDPKSAAGILREVASRHPGFRPVATYYVIRDLFQLHGGSEQRQALAWLANNGFEVGNHTKDHLDLSGKSQDEVTKQIAAGHSLITGLGAPAPITLALPYGNTPSKQQWAAKGSTGATSYSYSGVFRAGYTPAPSPFAARFDPLAIPRVRAGDNRGDCARFCSQGWLDHLKQNPADRYTSDGAPDTIAVPQFKAEEVNAKFRTKVLTYKPV</sequence>
<dbReference type="InterPro" id="IPR002509">
    <property type="entry name" value="NODB_dom"/>
</dbReference>
<evidence type="ECO:0000256" key="2">
    <source>
        <dbReference type="ARBA" id="ARBA00022729"/>
    </source>
</evidence>
<reference evidence="5" key="1">
    <citation type="journal article" date="2019" name="Int. J. Syst. Evol. Microbiol.">
        <title>The Global Catalogue of Microorganisms (GCM) 10K type strain sequencing project: providing services to taxonomists for standard genome sequencing and annotation.</title>
        <authorList>
            <consortium name="The Broad Institute Genomics Platform"/>
            <consortium name="The Broad Institute Genome Sequencing Center for Infectious Disease"/>
            <person name="Wu L."/>
            <person name="Ma J."/>
        </authorList>
    </citation>
    <scope>NUCLEOTIDE SEQUENCE [LARGE SCALE GENOMIC DNA]</scope>
    <source>
        <strain evidence="5">JCM 6833</strain>
    </source>
</reference>
<proteinExistence type="predicted"/>
<dbReference type="SUPFAM" id="SSF88713">
    <property type="entry name" value="Glycoside hydrolase/deacetylase"/>
    <property type="match status" value="1"/>
</dbReference>
<dbReference type="Pfam" id="PF01522">
    <property type="entry name" value="Polysacc_deac_1"/>
    <property type="match status" value="1"/>
</dbReference>
<dbReference type="InterPro" id="IPR051398">
    <property type="entry name" value="Polysacch_Deacetylase"/>
</dbReference>
<feature type="domain" description="NodB homology" evidence="3">
    <location>
        <begin position="173"/>
        <end position="259"/>
    </location>
</feature>
<keyword evidence="2" id="KW-0732">Signal</keyword>
<organism evidence="4 5">
    <name type="scientific">Actinomadura fulvescens</name>
    <dbReference type="NCBI Taxonomy" id="46160"/>
    <lineage>
        <taxon>Bacteria</taxon>
        <taxon>Bacillati</taxon>
        <taxon>Actinomycetota</taxon>
        <taxon>Actinomycetes</taxon>
        <taxon>Streptosporangiales</taxon>
        <taxon>Thermomonosporaceae</taxon>
        <taxon>Actinomadura</taxon>
    </lineage>
</organism>
<dbReference type="PANTHER" id="PTHR34216">
    <property type="match status" value="1"/>
</dbReference>
<dbReference type="InterPro" id="IPR011330">
    <property type="entry name" value="Glyco_hydro/deAcase_b/a-brl"/>
</dbReference>
<dbReference type="PROSITE" id="PS51257">
    <property type="entry name" value="PROKAR_LIPOPROTEIN"/>
    <property type="match status" value="1"/>
</dbReference>
<evidence type="ECO:0000256" key="1">
    <source>
        <dbReference type="ARBA" id="ARBA00004613"/>
    </source>
</evidence>
<dbReference type="EMBL" id="BAAATD010000014">
    <property type="protein sequence ID" value="GAA2629551.1"/>
    <property type="molecule type" value="Genomic_DNA"/>
</dbReference>
<name>A0ABP6CWL2_9ACTN</name>
<keyword evidence="5" id="KW-1185">Reference proteome</keyword>
<comment type="subcellular location">
    <subcellularLocation>
        <location evidence="1">Secreted</location>
    </subcellularLocation>
</comment>
<accession>A0ABP6CWL2</accession>
<dbReference type="PANTHER" id="PTHR34216:SF3">
    <property type="entry name" value="POLY-BETA-1,6-N-ACETYL-D-GLUCOSAMINE N-DEACETYLASE"/>
    <property type="match status" value="1"/>
</dbReference>
<evidence type="ECO:0000313" key="5">
    <source>
        <dbReference type="Proteomes" id="UP001501509"/>
    </source>
</evidence>
<dbReference type="Gene3D" id="3.20.20.370">
    <property type="entry name" value="Glycoside hydrolase/deacetylase"/>
    <property type="match status" value="1"/>
</dbReference>